<keyword evidence="3" id="KW-1185">Reference proteome</keyword>
<feature type="region of interest" description="Disordered" evidence="1">
    <location>
        <begin position="202"/>
        <end position="294"/>
    </location>
</feature>
<feature type="region of interest" description="Disordered" evidence="1">
    <location>
        <begin position="104"/>
        <end position="155"/>
    </location>
</feature>
<evidence type="ECO:0000256" key="1">
    <source>
        <dbReference type="SAM" id="MobiDB-lite"/>
    </source>
</evidence>
<proteinExistence type="predicted"/>
<feature type="compositionally biased region" description="Gly residues" evidence="1">
    <location>
        <begin position="245"/>
        <end position="255"/>
    </location>
</feature>
<gene>
    <name evidence="2" type="ORF">ACFPN6_00225</name>
</gene>
<sequence length="294" mass="28769">MPSGHRPVGWDGPVTDRRRVVDAADLEVLLAAALIRDSVDAAAEQRAVAAFRAAREAGAHRARTRRRDDWRPRRWRLGSHSVKAVLSVLLGGLTLGGVAVAGIGGTGPATDGPARDDRRTHASPGAPGPSTGESAGPGSAAVPAEPDRPAAVRDAEAHCRAYERVQGRGTALDAAVWKRLTAAAGGEAKVDAYCAGQLERATAEARPGGTPAPRKNAGEAGRAGNGSTGNAGNAPDNGSTAAGNGATGSGAGGSDGARSGSGAADGGAGSGSGAADGGAGSRQGKPARPGAGTP</sequence>
<dbReference type="RefSeq" id="WP_344644225.1">
    <property type="nucleotide sequence ID" value="NZ_BAAASS010000007.1"/>
</dbReference>
<feature type="compositionally biased region" description="Basic and acidic residues" evidence="1">
    <location>
        <begin position="145"/>
        <end position="155"/>
    </location>
</feature>
<reference evidence="3" key="1">
    <citation type="journal article" date="2019" name="Int. J. Syst. Evol. Microbiol.">
        <title>The Global Catalogue of Microorganisms (GCM) 10K type strain sequencing project: providing services to taxonomists for standard genome sequencing and annotation.</title>
        <authorList>
            <consortium name="The Broad Institute Genomics Platform"/>
            <consortium name="The Broad Institute Genome Sequencing Center for Infectious Disease"/>
            <person name="Wu L."/>
            <person name="Ma J."/>
        </authorList>
    </citation>
    <scope>NUCLEOTIDE SEQUENCE [LARGE SCALE GENOMIC DNA]</scope>
    <source>
        <strain evidence="3">CCM 8479</strain>
    </source>
</reference>
<comment type="caution">
    <text evidence="2">The sequence shown here is derived from an EMBL/GenBank/DDBJ whole genome shotgun (WGS) entry which is preliminary data.</text>
</comment>
<feature type="compositionally biased region" description="Gly residues" evidence="1">
    <location>
        <begin position="263"/>
        <end position="281"/>
    </location>
</feature>
<organism evidence="2 3">
    <name type="scientific">Streptomyces fimbriatus</name>
    <dbReference type="NCBI Taxonomy" id="68197"/>
    <lineage>
        <taxon>Bacteria</taxon>
        <taxon>Bacillati</taxon>
        <taxon>Actinomycetota</taxon>
        <taxon>Actinomycetes</taxon>
        <taxon>Kitasatosporales</taxon>
        <taxon>Streptomycetaceae</taxon>
        <taxon>Streptomyces</taxon>
    </lineage>
</organism>
<protein>
    <submittedName>
        <fullName evidence="2">Uncharacterized protein</fullName>
    </submittedName>
</protein>
<accession>A0ABW0D0Q6</accession>
<feature type="compositionally biased region" description="Low complexity" evidence="1">
    <location>
        <begin position="230"/>
        <end position="244"/>
    </location>
</feature>
<dbReference type="EMBL" id="JBHSKL010000002">
    <property type="protein sequence ID" value="MFC5223047.1"/>
    <property type="molecule type" value="Genomic_DNA"/>
</dbReference>
<dbReference type="Proteomes" id="UP001596156">
    <property type="component" value="Unassembled WGS sequence"/>
</dbReference>
<evidence type="ECO:0000313" key="3">
    <source>
        <dbReference type="Proteomes" id="UP001596156"/>
    </source>
</evidence>
<evidence type="ECO:0000313" key="2">
    <source>
        <dbReference type="EMBL" id="MFC5223047.1"/>
    </source>
</evidence>
<name>A0ABW0D0Q6_STRFI</name>